<sequence>MFNAIKEIYNNPIGKTLINLIFAIVFGISTLVYFISFSDSLGRTTEDYRIRNTYSFDEWTINFDYLTVDFSEGGFVVPGYQNDRVATLFIFGEGELSMHLPDSYKNKSGLDFPITDRVTEMLIPIHFDDYDRLKKDTIFFEEEAPLPDSYIQDRVDSSSDLLYQGNILGFNKIIPPTPMTNLAELTTKKQGTIRYLEDEYVTLEGSQIDKLTFKHPFRTPSYPPSDVNIAMLGYTIFLLMAFGGLIGFLTTDIPVKKLEMPCYLDVTPTILSITGITISTYIAYWLYMFFGLNQYLLLILYLMPLIYIGYTMFIAKVPVKFVGITTINIFKSLILAFVIFYVWFVVTSLEVVPSFSKFSIYDNFITLAMIMFVKQLIFRGFIQSSLDSLIGGAGSVIITSLLILPFPIMALYFNSLNTSYFIYILSSFCLILLISFSFHKTKNIVTPAILTTLIAYLTGVPF</sequence>
<name>A0AAU7VME1_9FIRM</name>
<organism evidence="2">
    <name type="scientific">Proteinivorax tanatarense</name>
    <dbReference type="NCBI Taxonomy" id="1260629"/>
    <lineage>
        <taxon>Bacteria</taxon>
        <taxon>Bacillati</taxon>
        <taxon>Bacillota</taxon>
        <taxon>Clostridia</taxon>
        <taxon>Eubacteriales</taxon>
        <taxon>Proteinivoracaceae</taxon>
        <taxon>Proteinivorax</taxon>
    </lineage>
</organism>
<feature type="transmembrane region" description="Helical" evidence="1">
    <location>
        <begin position="295"/>
        <end position="315"/>
    </location>
</feature>
<dbReference type="EMBL" id="CP158367">
    <property type="protein sequence ID" value="XBX75012.1"/>
    <property type="molecule type" value="Genomic_DNA"/>
</dbReference>
<feature type="transmembrane region" description="Helical" evidence="1">
    <location>
        <begin position="389"/>
        <end position="413"/>
    </location>
</feature>
<evidence type="ECO:0000313" key="2">
    <source>
        <dbReference type="EMBL" id="XBX75012.1"/>
    </source>
</evidence>
<reference evidence="2" key="1">
    <citation type="journal article" date="2013" name="Extremophiles">
        <title>Proteinivorax tanatarense gen. nov., sp. nov., an anaerobic, haloalkaliphilic, proteolytic bacterium isolated from a decaying algal bloom, and proposal of Proteinivoraceae fam. nov.</title>
        <authorList>
            <person name="Kevbrin V."/>
            <person name="Boltyanskaya Y."/>
            <person name="Zhilina T."/>
            <person name="Kolganova T."/>
            <person name="Lavrentjeva E."/>
            <person name="Kuznetsov B."/>
        </authorList>
    </citation>
    <scope>NUCLEOTIDE SEQUENCE</scope>
    <source>
        <strain evidence="2">Z-910T</strain>
    </source>
</reference>
<keyword evidence="1" id="KW-0472">Membrane</keyword>
<proteinExistence type="predicted"/>
<feature type="transmembrane region" description="Helical" evidence="1">
    <location>
        <begin position="444"/>
        <end position="460"/>
    </location>
</feature>
<reference evidence="2" key="2">
    <citation type="submission" date="2024-06" db="EMBL/GenBank/DDBJ databases">
        <authorList>
            <person name="Petrova K.O."/>
            <person name="Toshchakov S.V."/>
            <person name="Boltjanskaja Y.V."/>
            <person name="Kevbrin V."/>
        </authorList>
    </citation>
    <scope>NUCLEOTIDE SEQUENCE</scope>
    <source>
        <strain evidence="2">Z-910T</strain>
    </source>
</reference>
<dbReference type="GO" id="GO:0016787">
    <property type="term" value="F:hydrolase activity"/>
    <property type="evidence" value="ECO:0007669"/>
    <property type="project" value="UniProtKB-KW"/>
</dbReference>
<feature type="transmembrane region" description="Helical" evidence="1">
    <location>
        <begin position="16"/>
        <end position="35"/>
    </location>
</feature>
<protein>
    <submittedName>
        <fullName evidence="2">CPBP family intramembrane glutamic endopeptidase</fullName>
        <ecNumber evidence="2">3.4.-.-</ecNumber>
    </submittedName>
</protein>
<keyword evidence="2" id="KW-0378">Hydrolase</keyword>
<dbReference type="RefSeq" id="WP_350343759.1">
    <property type="nucleotide sequence ID" value="NZ_CP158367.1"/>
</dbReference>
<accession>A0AAU7VME1</accession>
<feature type="transmembrane region" description="Helical" evidence="1">
    <location>
        <begin position="420"/>
        <end position="438"/>
    </location>
</feature>
<gene>
    <name evidence="2" type="ORF">PRVXT_000105</name>
</gene>
<keyword evidence="1" id="KW-1133">Transmembrane helix</keyword>
<feature type="transmembrane region" description="Helical" evidence="1">
    <location>
        <begin position="321"/>
        <end position="346"/>
    </location>
</feature>
<feature type="transmembrane region" description="Helical" evidence="1">
    <location>
        <begin position="269"/>
        <end position="288"/>
    </location>
</feature>
<evidence type="ECO:0000256" key="1">
    <source>
        <dbReference type="SAM" id="Phobius"/>
    </source>
</evidence>
<feature type="transmembrane region" description="Helical" evidence="1">
    <location>
        <begin position="227"/>
        <end position="249"/>
    </location>
</feature>
<dbReference type="AlphaFoldDB" id="A0AAU7VME1"/>
<feature type="transmembrane region" description="Helical" evidence="1">
    <location>
        <begin position="358"/>
        <end position="377"/>
    </location>
</feature>
<keyword evidence="1" id="KW-0812">Transmembrane</keyword>
<dbReference type="EC" id="3.4.-.-" evidence="2"/>